<feature type="region of interest" description="Disordered" evidence="1">
    <location>
        <begin position="50"/>
        <end position="79"/>
    </location>
</feature>
<dbReference type="EMBL" id="JAAGNN010000002">
    <property type="protein sequence ID" value="KAF4092890.1"/>
    <property type="molecule type" value="Genomic_DNA"/>
</dbReference>
<dbReference type="Proteomes" id="UP000593565">
    <property type="component" value="Unassembled WGS sequence"/>
</dbReference>
<proteinExistence type="predicted"/>
<reference evidence="2 3" key="1">
    <citation type="submission" date="2020-02" db="EMBL/GenBank/DDBJ databases">
        <title>A chromosome-scale genome assembly of the black bullhead catfish (Ameiurus melas).</title>
        <authorList>
            <person name="Wen M."/>
            <person name="Zham M."/>
            <person name="Cabau C."/>
            <person name="Klopp C."/>
            <person name="Donnadieu C."/>
            <person name="Roques C."/>
            <person name="Bouchez O."/>
            <person name="Lampietro C."/>
            <person name="Jouanno E."/>
            <person name="Herpin A."/>
            <person name="Louis A."/>
            <person name="Berthelot C."/>
            <person name="Parey E."/>
            <person name="Roest-Crollius H."/>
            <person name="Braasch I."/>
            <person name="Postlethwait J."/>
            <person name="Robinson-Rechavi M."/>
            <person name="Echchiki A."/>
            <person name="Begum T."/>
            <person name="Montfort J."/>
            <person name="Schartl M."/>
            <person name="Bobe J."/>
            <person name="Guiguen Y."/>
        </authorList>
    </citation>
    <scope>NUCLEOTIDE SEQUENCE [LARGE SCALE GENOMIC DNA]</scope>
    <source>
        <strain evidence="2">M_S1</strain>
        <tissue evidence="2">Blood</tissue>
    </source>
</reference>
<evidence type="ECO:0000313" key="2">
    <source>
        <dbReference type="EMBL" id="KAF4092890.1"/>
    </source>
</evidence>
<organism evidence="2 3">
    <name type="scientific">Ameiurus melas</name>
    <name type="common">Black bullhead</name>
    <name type="synonym">Silurus melas</name>
    <dbReference type="NCBI Taxonomy" id="219545"/>
    <lineage>
        <taxon>Eukaryota</taxon>
        <taxon>Metazoa</taxon>
        <taxon>Chordata</taxon>
        <taxon>Craniata</taxon>
        <taxon>Vertebrata</taxon>
        <taxon>Euteleostomi</taxon>
        <taxon>Actinopterygii</taxon>
        <taxon>Neopterygii</taxon>
        <taxon>Teleostei</taxon>
        <taxon>Ostariophysi</taxon>
        <taxon>Siluriformes</taxon>
        <taxon>Ictaluridae</taxon>
        <taxon>Ameiurus</taxon>
    </lineage>
</organism>
<accession>A0A7J6BDI6</accession>
<gene>
    <name evidence="2" type="ORF">AMELA_G00027360</name>
</gene>
<name>A0A7J6BDI6_AMEME</name>
<feature type="region of interest" description="Disordered" evidence="1">
    <location>
        <begin position="1"/>
        <end position="27"/>
    </location>
</feature>
<protein>
    <submittedName>
        <fullName evidence="2">Uncharacterized protein</fullName>
    </submittedName>
</protein>
<keyword evidence="3" id="KW-1185">Reference proteome</keyword>
<dbReference type="AlphaFoldDB" id="A0A7J6BDI6"/>
<sequence length="135" mass="14105">MAEPEAADTARPARDFPSAAPRETDDALAAASTRAFLNPATAVVLAGGPGARGAEAVHSNGGHRSRDSSAERNQGAGNAPCGIMKTSALNAVHTGNNCHSPLWITLSVSGLRARALVRFLLKFSMHKRLALQHTR</sequence>
<evidence type="ECO:0000256" key="1">
    <source>
        <dbReference type="SAM" id="MobiDB-lite"/>
    </source>
</evidence>
<evidence type="ECO:0000313" key="3">
    <source>
        <dbReference type="Proteomes" id="UP000593565"/>
    </source>
</evidence>
<comment type="caution">
    <text evidence="2">The sequence shown here is derived from an EMBL/GenBank/DDBJ whole genome shotgun (WGS) entry which is preliminary data.</text>
</comment>